<keyword evidence="3" id="KW-1185">Reference proteome</keyword>
<dbReference type="InParanoid" id="W7XJV8"/>
<dbReference type="GeneID" id="24440991"/>
<name>W7XJV8_TETTS</name>
<dbReference type="AlphaFoldDB" id="W7XJV8"/>
<organism evidence="2 3">
    <name type="scientific">Tetrahymena thermophila (strain SB210)</name>
    <dbReference type="NCBI Taxonomy" id="312017"/>
    <lineage>
        <taxon>Eukaryota</taxon>
        <taxon>Sar</taxon>
        <taxon>Alveolata</taxon>
        <taxon>Ciliophora</taxon>
        <taxon>Intramacronucleata</taxon>
        <taxon>Oligohymenophorea</taxon>
        <taxon>Hymenostomatida</taxon>
        <taxon>Tetrahymenina</taxon>
        <taxon>Tetrahymenidae</taxon>
        <taxon>Tetrahymena</taxon>
    </lineage>
</organism>
<gene>
    <name evidence="2" type="ORF">TTHERM_000881349</name>
</gene>
<dbReference type="KEGG" id="tet:TTHERM_000881349"/>
<dbReference type="EMBL" id="GG662702">
    <property type="protein sequence ID" value="EWS74369.1"/>
    <property type="molecule type" value="Genomic_DNA"/>
</dbReference>
<proteinExistence type="predicted"/>
<evidence type="ECO:0000256" key="1">
    <source>
        <dbReference type="SAM" id="MobiDB-lite"/>
    </source>
</evidence>
<feature type="compositionally biased region" description="Basic residues" evidence="1">
    <location>
        <begin position="28"/>
        <end position="37"/>
    </location>
</feature>
<dbReference type="Proteomes" id="UP000009168">
    <property type="component" value="Unassembled WGS sequence"/>
</dbReference>
<dbReference type="RefSeq" id="XP_012653098.1">
    <property type="nucleotide sequence ID" value="XM_012797644.1"/>
</dbReference>
<protein>
    <submittedName>
        <fullName evidence="2">Uncharacterized protein</fullName>
    </submittedName>
</protein>
<accession>W7XJV8</accession>
<evidence type="ECO:0000313" key="3">
    <source>
        <dbReference type="Proteomes" id="UP000009168"/>
    </source>
</evidence>
<sequence length="151" mass="18227">MEKMKKQNEIITNQLKNNKIIVENKKMSQIKKDKRKQNTSSINKKVKESKSNEKLINKKKESYCFKFIFYKQQCHNPKQINCFYLRESANFERLVQFAKAEHKPDPPQSSILLQLFNIEEKIYNQLAIRRKNEEIIRNQLKIIKQLLKIKK</sequence>
<evidence type="ECO:0000313" key="2">
    <source>
        <dbReference type="EMBL" id="EWS74369.1"/>
    </source>
</evidence>
<reference evidence="3" key="1">
    <citation type="journal article" date="2006" name="PLoS Biol.">
        <title>Macronuclear genome sequence of the ciliate Tetrahymena thermophila, a model eukaryote.</title>
        <authorList>
            <person name="Eisen J.A."/>
            <person name="Coyne R.S."/>
            <person name="Wu M."/>
            <person name="Wu D."/>
            <person name="Thiagarajan M."/>
            <person name="Wortman J.R."/>
            <person name="Badger J.H."/>
            <person name="Ren Q."/>
            <person name="Amedeo P."/>
            <person name="Jones K.M."/>
            <person name="Tallon L.J."/>
            <person name="Delcher A.L."/>
            <person name="Salzberg S.L."/>
            <person name="Silva J.C."/>
            <person name="Haas B.J."/>
            <person name="Majoros W.H."/>
            <person name="Farzad M."/>
            <person name="Carlton J.M."/>
            <person name="Smith R.K. Jr."/>
            <person name="Garg J."/>
            <person name="Pearlman R.E."/>
            <person name="Karrer K.M."/>
            <person name="Sun L."/>
            <person name="Manning G."/>
            <person name="Elde N.C."/>
            <person name="Turkewitz A.P."/>
            <person name="Asai D.J."/>
            <person name="Wilkes D.E."/>
            <person name="Wang Y."/>
            <person name="Cai H."/>
            <person name="Collins K."/>
            <person name="Stewart B.A."/>
            <person name="Lee S.R."/>
            <person name="Wilamowska K."/>
            <person name="Weinberg Z."/>
            <person name="Ruzzo W.L."/>
            <person name="Wloga D."/>
            <person name="Gaertig J."/>
            <person name="Frankel J."/>
            <person name="Tsao C.-C."/>
            <person name="Gorovsky M.A."/>
            <person name="Keeling P.J."/>
            <person name="Waller R.F."/>
            <person name="Patron N.J."/>
            <person name="Cherry J.M."/>
            <person name="Stover N.A."/>
            <person name="Krieger C.J."/>
            <person name="del Toro C."/>
            <person name="Ryder H.F."/>
            <person name="Williamson S.C."/>
            <person name="Barbeau R.A."/>
            <person name="Hamilton E.P."/>
            <person name="Orias E."/>
        </authorList>
    </citation>
    <scope>NUCLEOTIDE SEQUENCE [LARGE SCALE GENOMIC DNA]</scope>
    <source>
        <strain evidence="3">SB210</strain>
    </source>
</reference>
<feature type="region of interest" description="Disordered" evidence="1">
    <location>
        <begin position="24"/>
        <end position="53"/>
    </location>
</feature>